<proteinExistence type="predicted"/>
<keyword evidence="2" id="KW-0472">Membrane</keyword>
<feature type="compositionally biased region" description="Polar residues" evidence="1">
    <location>
        <begin position="13"/>
        <end position="28"/>
    </location>
</feature>
<dbReference type="InterPro" id="IPR036322">
    <property type="entry name" value="WD40_repeat_dom_sf"/>
</dbReference>
<feature type="compositionally biased region" description="Low complexity" evidence="1">
    <location>
        <begin position="592"/>
        <end position="607"/>
    </location>
</feature>
<feature type="transmembrane region" description="Helical" evidence="2">
    <location>
        <begin position="320"/>
        <end position="344"/>
    </location>
</feature>
<dbReference type="EMBL" id="LNZH02000192">
    <property type="protein sequence ID" value="OCB87363.1"/>
    <property type="molecule type" value="Genomic_DNA"/>
</dbReference>
<feature type="region of interest" description="Disordered" evidence="1">
    <location>
        <begin position="1"/>
        <end position="28"/>
    </location>
</feature>
<feature type="region of interest" description="Disordered" evidence="1">
    <location>
        <begin position="581"/>
        <end position="611"/>
    </location>
</feature>
<reference evidence="3" key="1">
    <citation type="submission" date="2016-06" db="EMBL/GenBank/DDBJ databases">
        <title>Draft Genome sequence of the fungus Inonotus baumii.</title>
        <authorList>
            <person name="Zhu H."/>
            <person name="Lin W."/>
        </authorList>
    </citation>
    <scope>NUCLEOTIDE SEQUENCE</scope>
    <source>
        <strain evidence="3">821</strain>
    </source>
</reference>
<dbReference type="SUPFAM" id="SSF50978">
    <property type="entry name" value="WD40 repeat-like"/>
    <property type="match status" value="1"/>
</dbReference>
<accession>A0A9Q5N882</accession>
<dbReference type="Proteomes" id="UP000757232">
    <property type="component" value="Unassembled WGS sequence"/>
</dbReference>
<keyword evidence="2" id="KW-0812">Transmembrane</keyword>
<comment type="caution">
    <text evidence="3">The sequence shown here is derived from an EMBL/GenBank/DDBJ whole genome shotgun (WGS) entry which is preliminary data.</text>
</comment>
<keyword evidence="2" id="KW-1133">Transmembrane helix</keyword>
<protein>
    <submittedName>
        <fullName evidence="3">Uncharacterized protein</fullName>
    </submittedName>
</protein>
<feature type="region of interest" description="Disordered" evidence="1">
    <location>
        <begin position="53"/>
        <end position="73"/>
    </location>
</feature>
<feature type="transmembrane region" description="Helical" evidence="2">
    <location>
        <begin position="402"/>
        <end position="424"/>
    </location>
</feature>
<keyword evidence="4" id="KW-1185">Reference proteome</keyword>
<sequence length="1037" mass="115990">MRSISQDRCGRSLSKSHSMQAETQRQLSNRQRKFLRKLVHVLTEVIDENKLINEDFPSPAQNEEGGSGDEKADSKVHMANDCTPGKNNIMQKRGFLLQSFDIVQMLIPTGNPDIQDGTKQLRDRNPKFEPMNIIALKKWAIYFLSQVSNAADSNGVRFTDRHNPLKQHVQSLLNTLGGGGRTAKALEKMQEGLNCLSESVQCSLQPYETNKYYLYPDDCVKALRALDDIIAEMTKALREFGVFNTRFFHILHIVQGDLQRTTVRLNGEYGHHRCCVEEYLDSIFEPLVDDLEIYVKELTGVAEKEIPAIRQSQEFATQRYLNLTTIATFLSSVTATILQITAGGPASVLNIITNSFWFVSLVFSSASAIYSLLVMTWRQSPIRRPDRSLPSLAHFWLRNGPMFALIGALMTFSVGLCLLAFLVTDQMGTASVVVPTALAGFHAQVILILSAWYLFEQWRARNAHIWASARDKCISPATQSMKNMLMQAKVYGFRMMDQVKLMIKRTRAIGWKIILQIRSLGALLHRPTRRTDSCTEKGEMLHRDIELGDYSFNSIRTYNKPNSKCFLQGSQSLLEYLHTDDVQQRSERERNSPTTPNSAEPSSASPEALDHKYGHPLQFSSNCKFLASASSSTVTIYDVGKAFEILKTIVVPDEGLVKQVLWNPNKNIGTHWRHGRREQGDLLVKSSKGVFMYSLARPDAHDASTRQAESHMLNIRSLDRATGTIRWICEEDNGLTGLSCLLDGSLKVFEAGSFDTRLVSSSKNNSMGNDKELDSYGLSELASIEVALDAAFYKEDRIICLARTEACETQLLIIDRYNMSIMQSYSAHSSHSFVTVSQKSGRILILGAEVRALAYIQKVAANPIVQQTTDAIELEGSARVETLYDAFHLSPLGNNPRIRAVGCFGKDDNMVFDVMDSKLAIFHRLSKPHSISTSWLHEITTPSQNAIPRNFVSFALGHHLDVSRPYLFAFGNKDGSVKVWSILTNRALDECKSAESFEVHDQRDGRTSISTGRFLNLSPPVAPPPAGLDGTKAVEAS</sequence>
<dbReference type="OrthoDB" id="972532at2759"/>
<feature type="region of interest" description="Disordered" evidence="1">
    <location>
        <begin position="1010"/>
        <end position="1037"/>
    </location>
</feature>
<evidence type="ECO:0000313" key="3">
    <source>
        <dbReference type="EMBL" id="OCB87363.1"/>
    </source>
</evidence>
<feature type="transmembrane region" description="Helical" evidence="2">
    <location>
        <begin position="430"/>
        <end position="455"/>
    </location>
</feature>
<evidence type="ECO:0000313" key="4">
    <source>
        <dbReference type="Proteomes" id="UP000757232"/>
    </source>
</evidence>
<organism evidence="3 4">
    <name type="scientific">Sanghuangporus baumii</name>
    <name type="common">Phellinus baumii</name>
    <dbReference type="NCBI Taxonomy" id="108892"/>
    <lineage>
        <taxon>Eukaryota</taxon>
        <taxon>Fungi</taxon>
        <taxon>Dikarya</taxon>
        <taxon>Basidiomycota</taxon>
        <taxon>Agaricomycotina</taxon>
        <taxon>Agaricomycetes</taxon>
        <taxon>Hymenochaetales</taxon>
        <taxon>Hymenochaetaceae</taxon>
        <taxon>Sanghuangporus</taxon>
    </lineage>
</organism>
<feature type="compositionally biased region" description="Basic and acidic residues" evidence="1">
    <location>
        <begin position="581"/>
        <end position="591"/>
    </location>
</feature>
<evidence type="ECO:0000256" key="1">
    <source>
        <dbReference type="SAM" id="MobiDB-lite"/>
    </source>
</evidence>
<name>A0A9Q5N882_SANBA</name>
<feature type="transmembrane region" description="Helical" evidence="2">
    <location>
        <begin position="356"/>
        <end position="377"/>
    </location>
</feature>
<dbReference type="AlphaFoldDB" id="A0A9Q5N882"/>
<evidence type="ECO:0000256" key="2">
    <source>
        <dbReference type="SAM" id="Phobius"/>
    </source>
</evidence>
<gene>
    <name evidence="3" type="ORF">A7U60_g5503</name>
</gene>